<evidence type="ECO:0000313" key="2">
    <source>
        <dbReference type="Proteomes" id="UP001152607"/>
    </source>
</evidence>
<name>A0A9W4U7C0_9PLEO</name>
<dbReference type="EMBL" id="CAOQHR010000002">
    <property type="protein sequence ID" value="CAI6322997.1"/>
    <property type="molecule type" value="Genomic_DNA"/>
</dbReference>
<comment type="caution">
    <text evidence="1">The sequence shown here is derived from an EMBL/GenBank/DDBJ whole genome shotgun (WGS) entry which is preliminary data.</text>
</comment>
<dbReference type="Proteomes" id="UP001152607">
    <property type="component" value="Unassembled WGS sequence"/>
</dbReference>
<gene>
    <name evidence="1" type="ORF">PDIGIT_LOCUS3673</name>
</gene>
<accession>A0A9W4U7C0</accession>
<sequence length="108" mass="12463">MNLTNEWPKCQCVETFSCAWRKFPSAYEDSNAEWYPTMPRVRLKTSPILFRAWAISLSGPQKGLVRPDGHSPILCSADVLIKEKPYTRFLAVPTGYCYSRYPDRKQEA</sequence>
<protein>
    <submittedName>
        <fullName evidence="1">Uncharacterized protein</fullName>
    </submittedName>
</protein>
<dbReference type="AlphaFoldDB" id="A0A9W4U7C0"/>
<organism evidence="1 2">
    <name type="scientific">Periconia digitata</name>
    <dbReference type="NCBI Taxonomy" id="1303443"/>
    <lineage>
        <taxon>Eukaryota</taxon>
        <taxon>Fungi</taxon>
        <taxon>Dikarya</taxon>
        <taxon>Ascomycota</taxon>
        <taxon>Pezizomycotina</taxon>
        <taxon>Dothideomycetes</taxon>
        <taxon>Pleosporomycetidae</taxon>
        <taxon>Pleosporales</taxon>
        <taxon>Massarineae</taxon>
        <taxon>Periconiaceae</taxon>
        <taxon>Periconia</taxon>
    </lineage>
</organism>
<keyword evidence="2" id="KW-1185">Reference proteome</keyword>
<proteinExistence type="predicted"/>
<reference evidence="1" key="1">
    <citation type="submission" date="2023-01" db="EMBL/GenBank/DDBJ databases">
        <authorList>
            <person name="Van Ghelder C."/>
            <person name="Rancurel C."/>
        </authorList>
    </citation>
    <scope>NUCLEOTIDE SEQUENCE</scope>
    <source>
        <strain evidence="1">CNCM I-4278</strain>
    </source>
</reference>
<evidence type="ECO:0000313" key="1">
    <source>
        <dbReference type="EMBL" id="CAI6322997.1"/>
    </source>
</evidence>